<accession>M1X0L9</accession>
<dbReference type="AlphaFoldDB" id="M1X0L9"/>
<protein>
    <submittedName>
        <fullName evidence="1">Uncharacterized protein</fullName>
    </submittedName>
</protein>
<name>M1X0L9_9NOST</name>
<evidence type="ECO:0000313" key="2">
    <source>
        <dbReference type="Proteomes" id="UP000053051"/>
    </source>
</evidence>
<proteinExistence type="predicted"/>
<reference evidence="1 2" key="1">
    <citation type="submission" date="2012-05" db="EMBL/GenBank/DDBJ databases">
        <authorList>
            <person name="Hilton J."/>
        </authorList>
    </citation>
    <scope>NUCLEOTIDE SEQUENCE [LARGE SCALE GENOMIC DNA]</scope>
    <source>
        <strain evidence="1 2">HH01</strain>
    </source>
</reference>
<evidence type="ECO:0000313" key="1">
    <source>
        <dbReference type="EMBL" id="CCH68362.1"/>
    </source>
</evidence>
<dbReference type="EMBL" id="CAIY01000088">
    <property type="protein sequence ID" value="CCH68362.1"/>
    <property type="molecule type" value="Genomic_DNA"/>
</dbReference>
<keyword evidence="2" id="KW-1185">Reference proteome</keyword>
<organism evidence="1 2">
    <name type="scientific">Richelia intracellularis HH01</name>
    <dbReference type="NCBI Taxonomy" id="1165094"/>
    <lineage>
        <taxon>Bacteria</taxon>
        <taxon>Bacillati</taxon>
        <taxon>Cyanobacteriota</taxon>
        <taxon>Cyanophyceae</taxon>
        <taxon>Nostocales</taxon>
        <taxon>Nostocaceae</taxon>
        <taxon>Richelia</taxon>
    </lineage>
</organism>
<sequence length="37" mass="4097">MNRIFLLEDGGSNSNENHGPIILFKLACSISISKYTL</sequence>
<gene>
    <name evidence="1" type="ORF">RINTHH_22070</name>
</gene>
<dbReference type="Proteomes" id="UP000053051">
    <property type="component" value="Unassembled WGS sequence"/>
</dbReference>
<reference evidence="2" key="2">
    <citation type="submission" date="2016-01" db="EMBL/GenBank/DDBJ databases">
        <title>Diatom-associated endosymboitic cyanobacterium lacks core nitrogen metabolism enzymes.</title>
        <authorList>
            <person name="Hilton J.A."/>
            <person name="Foster R.A."/>
            <person name="Tripp H.J."/>
            <person name="Carter B.J."/>
            <person name="Zehr J.P."/>
            <person name="Villareal T.A."/>
        </authorList>
    </citation>
    <scope>NUCLEOTIDE SEQUENCE [LARGE SCALE GENOMIC DNA]</scope>
    <source>
        <strain evidence="2">HH01</strain>
    </source>
</reference>
<comment type="caution">
    <text evidence="1">The sequence shown here is derived from an EMBL/GenBank/DDBJ whole genome shotgun (WGS) entry which is preliminary data.</text>
</comment>